<evidence type="ECO:0000313" key="3">
    <source>
        <dbReference type="Proteomes" id="UP000679690"/>
    </source>
</evidence>
<dbReference type="Proteomes" id="UP000679690">
    <property type="component" value="Unassembled WGS sequence"/>
</dbReference>
<dbReference type="PROSITE" id="PS50943">
    <property type="entry name" value="HTH_CROC1"/>
    <property type="match status" value="1"/>
</dbReference>
<dbReference type="InterPro" id="IPR001387">
    <property type="entry name" value="Cro/C1-type_HTH"/>
</dbReference>
<dbReference type="EMBL" id="JAGFNS010000013">
    <property type="protein sequence ID" value="MBO3740009.1"/>
    <property type="molecule type" value="Genomic_DNA"/>
</dbReference>
<dbReference type="SMART" id="SM00530">
    <property type="entry name" value="HTH_XRE"/>
    <property type="match status" value="1"/>
</dbReference>
<sequence>MSQLGAILKEARTSAGLSLAGMAKRTGYSRSHIGNIENGVRQATPDVIRKYEEALGDSLKRRSLLLGSLGILAAGSEDDTATAIAHEITNGRSGLLTELQTSHATDKAIAAIVSQDAASLAALNGWSHRGKAVLRVNSAGILAKTRSALAGTEAVSVLRTDGDVRELYATAVLSRVLVLPWEDAARWTTSGTLSDVQIARMAEELANPYDAGARWCATLALYRSRDSDPEAVSGALLSALRVETAAENLRAIGSALAGIDPLKI</sequence>
<comment type="caution">
    <text evidence="2">The sequence shown here is derived from an EMBL/GenBank/DDBJ whole genome shotgun (WGS) entry which is preliminary data.</text>
</comment>
<dbReference type="Gene3D" id="1.10.260.40">
    <property type="entry name" value="lambda repressor-like DNA-binding domains"/>
    <property type="match status" value="1"/>
</dbReference>
<dbReference type="SUPFAM" id="SSF47413">
    <property type="entry name" value="lambda repressor-like DNA-binding domains"/>
    <property type="match status" value="1"/>
</dbReference>
<evidence type="ECO:0000313" key="2">
    <source>
        <dbReference type="EMBL" id="MBO3740009.1"/>
    </source>
</evidence>
<dbReference type="Pfam" id="PF01381">
    <property type="entry name" value="HTH_3"/>
    <property type="match status" value="1"/>
</dbReference>
<evidence type="ECO:0000259" key="1">
    <source>
        <dbReference type="PROSITE" id="PS50943"/>
    </source>
</evidence>
<dbReference type="RefSeq" id="WP_208469140.1">
    <property type="nucleotide sequence ID" value="NZ_JAGFNS010000013.1"/>
</dbReference>
<gene>
    <name evidence="2" type="ORF">J5X75_21120</name>
</gene>
<keyword evidence="3" id="KW-1185">Reference proteome</keyword>
<dbReference type="CDD" id="cd00093">
    <property type="entry name" value="HTH_XRE"/>
    <property type="match status" value="1"/>
</dbReference>
<name>A0ABS3UMJ6_9ACTN</name>
<accession>A0ABS3UMJ6</accession>
<proteinExistence type="predicted"/>
<reference evidence="2 3" key="1">
    <citation type="submission" date="2021-03" db="EMBL/GenBank/DDBJ databases">
        <title>Actinoplanes flavus sp. nov., a novel actinomycete isolated from Coconut Palm rhizosphere soil.</title>
        <authorList>
            <person name="Luo X."/>
        </authorList>
    </citation>
    <scope>NUCLEOTIDE SEQUENCE [LARGE SCALE GENOMIC DNA]</scope>
    <source>
        <strain evidence="2 3">NEAU-H7</strain>
    </source>
</reference>
<dbReference type="InterPro" id="IPR010982">
    <property type="entry name" value="Lambda_DNA-bd_dom_sf"/>
</dbReference>
<organism evidence="2 3">
    <name type="scientific">Actinoplanes flavus</name>
    <dbReference type="NCBI Taxonomy" id="2820290"/>
    <lineage>
        <taxon>Bacteria</taxon>
        <taxon>Bacillati</taxon>
        <taxon>Actinomycetota</taxon>
        <taxon>Actinomycetes</taxon>
        <taxon>Micromonosporales</taxon>
        <taxon>Micromonosporaceae</taxon>
        <taxon>Actinoplanes</taxon>
    </lineage>
</organism>
<feature type="domain" description="HTH cro/C1-type" evidence="1">
    <location>
        <begin position="8"/>
        <end position="62"/>
    </location>
</feature>
<protein>
    <submittedName>
        <fullName evidence="2">Helix-turn-helix domain-containing protein</fullName>
    </submittedName>
</protein>